<comment type="caution">
    <text evidence="6">The sequence shown here is derived from an EMBL/GenBank/DDBJ whole genome shotgun (WGS) entry which is preliminary data.</text>
</comment>
<organism evidence="6 7">
    <name type="scientific">Cohnella zeiphila</name>
    <dbReference type="NCBI Taxonomy" id="2761120"/>
    <lineage>
        <taxon>Bacteria</taxon>
        <taxon>Bacillati</taxon>
        <taxon>Bacillota</taxon>
        <taxon>Bacilli</taxon>
        <taxon>Bacillales</taxon>
        <taxon>Paenibacillaceae</taxon>
        <taxon>Cohnella</taxon>
    </lineage>
</organism>
<dbReference type="EMBL" id="JACJVO010000003">
    <property type="protein sequence ID" value="MBB6729888.1"/>
    <property type="molecule type" value="Genomic_DNA"/>
</dbReference>
<dbReference type="InterPro" id="IPR003313">
    <property type="entry name" value="AraC-bd"/>
</dbReference>
<dbReference type="AlphaFoldDB" id="A0A7X0SLE5"/>
<feature type="domain" description="HTH araC/xylS-type" evidence="5">
    <location>
        <begin position="175"/>
        <end position="274"/>
    </location>
</feature>
<dbReference type="PROSITE" id="PS00041">
    <property type="entry name" value="HTH_ARAC_FAMILY_1"/>
    <property type="match status" value="1"/>
</dbReference>
<dbReference type="SUPFAM" id="SSF46689">
    <property type="entry name" value="Homeodomain-like"/>
    <property type="match status" value="2"/>
</dbReference>
<evidence type="ECO:0000313" key="7">
    <source>
        <dbReference type="Proteomes" id="UP000564644"/>
    </source>
</evidence>
<dbReference type="SMART" id="SM00342">
    <property type="entry name" value="HTH_ARAC"/>
    <property type="match status" value="1"/>
</dbReference>
<dbReference type="InterPro" id="IPR037923">
    <property type="entry name" value="HTH-like"/>
</dbReference>
<dbReference type="CDD" id="cd06986">
    <property type="entry name" value="cupin_MmsR-like_N"/>
    <property type="match status" value="1"/>
</dbReference>
<keyword evidence="1" id="KW-0805">Transcription regulation</keyword>
<dbReference type="Pfam" id="PF12833">
    <property type="entry name" value="HTH_18"/>
    <property type="match status" value="1"/>
</dbReference>
<sequence>MKIIALPSIDADQFPCFPEMAGWVKDEPQHAAVRVPGEFQHFNLHVVLKGKGFVYVDGRRFELQAGDAFLFGPHQEQRYGSSPDDPWDVYFVHFYGTKIKEYLAEKGFLRTSLWTLKSTGRLRDAFEALVAEGESSQAWRPALFSALAYAIVVEFAAQAAPLAPRKEGGSAAAILELLPLMQERACEPFELREWAGRAGVSTFYFCKLFRKVMQSSPMEFVALCRIRQAKTMLIENRDLPLADIAEACGYPSVSYFIQRFKKQEGLTPREYRRNV</sequence>
<dbReference type="GO" id="GO:0003700">
    <property type="term" value="F:DNA-binding transcription factor activity"/>
    <property type="evidence" value="ECO:0007669"/>
    <property type="project" value="InterPro"/>
</dbReference>
<accession>A0A7X0SLE5</accession>
<dbReference type="InterPro" id="IPR050204">
    <property type="entry name" value="AraC_XylS_family_regulators"/>
</dbReference>
<reference evidence="6 7" key="1">
    <citation type="submission" date="2020-08" db="EMBL/GenBank/DDBJ databases">
        <title>Cohnella phylogeny.</title>
        <authorList>
            <person name="Dunlap C."/>
        </authorList>
    </citation>
    <scope>NUCLEOTIDE SEQUENCE [LARGE SCALE GENOMIC DNA]</scope>
    <source>
        <strain evidence="6 7">CBP 2801</strain>
    </source>
</reference>
<dbReference type="GO" id="GO:0043565">
    <property type="term" value="F:sequence-specific DNA binding"/>
    <property type="evidence" value="ECO:0007669"/>
    <property type="project" value="InterPro"/>
</dbReference>
<dbReference type="SUPFAM" id="SSF51215">
    <property type="entry name" value="Regulatory protein AraC"/>
    <property type="match status" value="1"/>
</dbReference>
<dbReference type="Pfam" id="PF02311">
    <property type="entry name" value="AraC_binding"/>
    <property type="match status" value="1"/>
</dbReference>
<evidence type="ECO:0000256" key="1">
    <source>
        <dbReference type="ARBA" id="ARBA00023015"/>
    </source>
</evidence>
<evidence type="ECO:0000259" key="5">
    <source>
        <dbReference type="PROSITE" id="PS01124"/>
    </source>
</evidence>
<dbReference type="InterPro" id="IPR018062">
    <property type="entry name" value="HTH_AraC-typ_CS"/>
</dbReference>
<dbReference type="Gene3D" id="1.10.10.60">
    <property type="entry name" value="Homeodomain-like"/>
    <property type="match status" value="2"/>
</dbReference>
<dbReference type="PANTHER" id="PTHR46796">
    <property type="entry name" value="HTH-TYPE TRANSCRIPTIONAL ACTIVATOR RHAS-RELATED"/>
    <property type="match status" value="1"/>
</dbReference>
<keyword evidence="3" id="KW-0010">Activator</keyword>
<keyword evidence="4" id="KW-0804">Transcription</keyword>
<proteinExistence type="predicted"/>
<protein>
    <submittedName>
        <fullName evidence="6">AraC family transcriptional regulator</fullName>
    </submittedName>
</protein>
<dbReference type="Gene3D" id="2.60.120.280">
    <property type="entry name" value="Regulatory protein AraC"/>
    <property type="match status" value="1"/>
</dbReference>
<dbReference type="InterPro" id="IPR018060">
    <property type="entry name" value="HTH_AraC"/>
</dbReference>
<keyword evidence="7" id="KW-1185">Reference proteome</keyword>
<evidence type="ECO:0000256" key="4">
    <source>
        <dbReference type="ARBA" id="ARBA00023163"/>
    </source>
</evidence>
<dbReference type="InterPro" id="IPR020449">
    <property type="entry name" value="Tscrpt_reg_AraC-type_HTH"/>
</dbReference>
<keyword evidence="2" id="KW-0238">DNA-binding</keyword>
<name>A0A7X0SLE5_9BACL</name>
<dbReference type="InterPro" id="IPR009057">
    <property type="entry name" value="Homeodomain-like_sf"/>
</dbReference>
<gene>
    <name evidence="6" type="ORF">H7C18_03170</name>
</gene>
<dbReference type="RefSeq" id="WP_185127556.1">
    <property type="nucleotide sequence ID" value="NZ_JACJVO010000003.1"/>
</dbReference>
<evidence type="ECO:0000313" key="6">
    <source>
        <dbReference type="EMBL" id="MBB6729888.1"/>
    </source>
</evidence>
<dbReference type="PROSITE" id="PS01124">
    <property type="entry name" value="HTH_ARAC_FAMILY_2"/>
    <property type="match status" value="1"/>
</dbReference>
<evidence type="ECO:0000256" key="3">
    <source>
        <dbReference type="ARBA" id="ARBA00023159"/>
    </source>
</evidence>
<evidence type="ECO:0000256" key="2">
    <source>
        <dbReference type="ARBA" id="ARBA00023125"/>
    </source>
</evidence>
<dbReference type="Proteomes" id="UP000564644">
    <property type="component" value="Unassembled WGS sequence"/>
</dbReference>
<dbReference type="PRINTS" id="PR00032">
    <property type="entry name" value="HTHARAC"/>
</dbReference>